<accession>A0A0D7EB49</accession>
<gene>
    <name evidence="1" type="ORF">LO50_08020</name>
</gene>
<dbReference type="RefSeq" id="WP_044314652.1">
    <property type="nucleotide sequence ID" value="NZ_JBITTV010000055.1"/>
</dbReference>
<dbReference type="PATRIC" id="fig|316.110.peg.4141"/>
<organism evidence="1 2">
    <name type="scientific">Stutzerimonas stutzeri</name>
    <name type="common">Pseudomonas stutzeri</name>
    <dbReference type="NCBI Taxonomy" id="316"/>
    <lineage>
        <taxon>Bacteria</taxon>
        <taxon>Pseudomonadati</taxon>
        <taxon>Pseudomonadota</taxon>
        <taxon>Gammaproteobacteria</taxon>
        <taxon>Pseudomonadales</taxon>
        <taxon>Pseudomonadaceae</taxon>
        <taxon>Stutzerimonas</taxon>
    </lineage>
</organism>
<dbReference type="Proteomes" id="UP000032439">
    <property type="component" value="Unassembled WGS sequence"/>
</dbReference>
<dbReference type="EMBL" id="JXXD01000061">
    <property type="protein sequence ID" value="KIZ36797.1"/>
    <property type="molecule type" value="Genomic_DNA"/>
</dbReference>
<proteinExistence type="predicted"/>
<name>A0A0D7EB49_STUST</name>
<reference evidence="1 2" key="1">
    <citation type="submission" date="2014-11" db="EMBL/GenBank/DDBJ databases">
        <title>Genomics and ecophysiology of heterotrophic nitrogen fixing bacteria isolated from estuarine surface water.</title>
        <authorList>
            <person name="Bentzon-Tilia M."/>
            <person name="Severin I."/>
            <person name="Hansen L.H."/>
            <person name="Riemann L."/>
        </authorList>
    </citation>
    <scope>NUCLEOTIDE SEQUENCE [LARGE SCALE GENOMIC DNA]</scope>
    <source>
        <strain evidence="1 2">BAL361</strain>
    </source>
</reference>
<comment type="caution">
    <text evidence="1">The sequence shown here is derived from an EMBL/GenBank/DDBJ whole genome shotgun (WGS) entry which is preliminary data.</text>
</comment>
<evidence type="ECO:0000313" key="2">
    <source>
        <dbReference type="Proteomes" id="UP000032439"/>
    </source>
</evidence>
<sequence length="117" mass="13215">MNIPDNGKQKYIEATSFVALAKEWNVSLVTLEAYANEQGWDREHKLYWQDKAIEMLKNAASEDNITAVRELLKAMGISRPVGRPSKTEVTKQIAIEAKIEQEFSADIARLASYTKQA</sequence>
<evidence type="ECO:0000313" key="1">
    <source>
        <dbReference type="EMBL" id="KIZ36797.1"/>
    </source>
</evidence>
<dbReference type="AlphaFoldDB" id="A0A0D7EB49"/>
<protein>
    <submittedName>
        <fullName evidence="1">Uncharacterized protein</fullName>
    </submittedName>
</protein>